<accession>A0A6J7PAM5</accession>
<dbReference type="Pfam" id="PF00881">
    <property type="entry name" value="Nitroreductase"/>
    <property type="match status" value="1"/>
</dbReference>
<reference evidence="7" key="1">
    <citation type="submission" date="2020-05" db="EMBL/GenBank/DDBJ databases">
        <authorList>
            <person name="Chiriac C."/>
            <person name="Salcher M."/>
            <person name="Ghai R."/>
            <person name="Kavagutti S V."/>
        </authorList>
    </citation>
    <scope>NUCLEOTIDE SEQUENCE</scope>
</reference>
<evidence type="ECO:0000256" key="1">
    <source>
        <dbReference type="ARBA" id="ARBA00007118"/>
    </source>
</evidence>
<dbReference type="PANTHER" id="PTHR43673">
    <property type="entry name" value="NAD(P)H NITROREDUCTASE YDGI-RELATED"/>
    <property type="match status" value="1"/>
</dbReference>
<evidence type="ECO:0000256" key="2">
    <source>
        <dbReference type="ARBA" id="ARBA00023002"/>
    </source>
</evidence>
<organism evidence="7">
    <name type="scientific">freshwater metagenome</name>
    <dbReference type="NCBI Taxonomy" id="449393"/>
    <lineage>
        <taxon>unclassified sequences</taxon>
        <taxon>metagenomes</taxon>
        <taxon>ecological metagenomes</taxon>
    </lineage>
</organism>
<dbReference type="EMBL" id="CAFABA010000006">
    <property type="protein sequence ID" value="CAB4814702.1"/>
    <property type="molecule type" value="Genomic_DNA"/>
</dbReference>
<evidence type="ECO:0000313" key="7">
    <source>
        <dbReference type="EMBL" id="CAB5000439.1"/>
    </source>
</evidence>
<dbReference type="GO" id="GO:0016491">
    <property type="term" value="F:oxidoreductase activity"/>
    <property type="evidence" value="ECO:0007669"/>
    <property type="project" value="UniProtKB-KW"/>
</dbReference>
<dbReference type="PANTHER" id="PTHR43673:SF10">
    <property type="entry name" value="NADH DEHYDROGENASE_NAD(P)H NITROREDUCTASE XCC3605-RELATED"/>
    <property type="match status" value="1"/>
</dbReference>
<dbReference type="InterPro" id="IPR029479">
    <property type="entry name" value="Nitroreductase"/>
</dbReference>
<dbReference type="AlphaFoldDB" id="A0A6J7PAM5"/>
<dbReference type="Gene3D" id="3.40.109.10">
    <property type="entry name" value="NADH Oxidase"/>
    <property type="match status" value="1"/>
</dbReference>
<dbReference type="EMBL" id="CAFBOS010000094">
    <property type="protein sequence ID" value="CAB5000439.1"/>
    <property type="molecule type" value="Genomic_DNA"/>
</dbReference>
<comment type="similarity">
    <text evidence="1">Belongs to the nitroreductase family.</text>
</comment>
<proteinExistence type="inferred from homology"/>
<sequence length="230" mass="25501">MDSVAPPPASTSSVAPFDLDTVDRLLSTTRAVRKRLDLDREVPREVVVECLALSVYAPNASNAQRWRWVLVEDPTHRATIGAWYRTHLSPPMQALLEQRRADGDDAGVRHSESVLHLGAIFDRVPVVAVVCVEGRIEDDPTLNGATWLLGSVYQAVWSFQLALRSRGLGSTFTTAHVLFEAELRSLLGIPETHSVVCMIPLAYTRGMEFAPAPRRPVEDVTFVDHWGTHL</sequence>
<evidence type="ECO:0000313" key="4">
    <source>
        <dbReference type="EMBL" id="CAB4750277.1"/>
    </source>
</evidence>
<protein>
    <submittedName>
        <fullName evidence="7">Unannotated protein</fullName>
    </submittedName>
</protein>
<dbReference type="EMBL" id="CAEZYR010000063">
    <property type="protein sequence ID" value="CAB4750277.1"/>
    <property type="molecule type" value="Genomic_DNA"/>
</dbReference>
<dbReference type="EMBL" id="CAFBMH010000270">
    <property type="protein sequence ID" value="CAB4943943.1"/>
    <property type="molecule type" value="Genomic_DNA"/>
</dbReference>
<dbReference type="SUPFAM" id="SSF55469">
    <property type="entry name" value="FMN-dependent nitroreductase-like"/>
    <property type="match status" value="1"/>
</dbReference>
<keyword evidence="2" id="KW-0560">Oxidoreductase</keyword>
<evidence type="ECO:0000313" key="5">
    <source>
        <dbReference type="EMBL" id="CAB4814702.1"/>
    </source>
</evidence>
<gene>
    <name evidence="4" type="ORF">UFOPK2754_01765</name>
    <name evidence="5" type="ORF">UFOPK3139_00259</name>
    <name evidence="6" type="ORF">UFOPK3543_03408</name>
    <name evidence="7" type="ORF">UFOPK3967_01594</name>
</gene>
<dbReference type="InterPro" id="IPR000415">
    <property type="entry name" value="Nitroreductase-like"/>
</dbReference>
<feature type="domain" description="Nitroreductase" evidence="3">
    <location>
        <begin position="29"/>
        <end position="203"/>
    </location>
</feature>
<dbReference type="CDD" id="cd02062">
    <property type="entry name" value="Nitro_FMN_reductase"/>
    <property type="match status" value="1"/>
</dbReference>
<evidence type="ECO:0000259" key="3">
    <source>
        <dbReference type="Pfam" id="PF00881"/>
    </source>
</evidence>
<name>A0A6J7PAM5_9ZZZZ</name>
<evidence type="ECO:0000313" key="6">
    <source>
        <dbReference type="EMBL" id="CAB4943943.1"/>
    </source>
</evidence>